<proteinExistence type="predicted"/>
<name>A0AAV2YY18_9STRA</name>
<evidence type="ECO:0000259" key="1">
    <source>
        <dbReference type="Pfam" id="PF24785"/>
    </source>
</evidence>
<dbReference type="InterPro" id="IPR055286">
    <property type="entry name" value="RXYLT1-like"/>
</dbReference>
<evidence type="ECO:0000313" key="3">
    <source>
        <dbReference type="Proteomes" id="UP001146120"/>
    </source>
</evidence>
<dbReference type="GO" id="GO:0005794">
    <property type="term" value="C:Golgi apparatus"/>
    <property type="evidence" value="ECO:0007669"/>
    <property type="project" value="TreeGrafter"/>
</dbReference>
<accession>A0AAV2YY18</accession>
<reference evidence="2" key="2">
    <citation type="journal article" date="2023" name="Microbiol Resour">
        <title>Decontamination and Annotation of the Draft Genome Sequence of the Oomycete Lagenidium giganteum ARSEF 373.</title>
        <authorList>
            <person name="Morgan W.R."/>
            <person name="Tartar A."/>
        </authorList>
    </citation>
    <scope>NUCLEOTIDE SEQUENCE</scope>
    <source>
        <strain evidence="2">ARSEF 373</strain>
    </source>
</reference>
<dbReference type="AlphaFoldDB" id="A0AAV2YY18"/>
<dbReference type="Pfam" id="PF24785">
    <property type="entry name" value="RXYLT1_C"/>
    <property type="match status" value="1"/>
</dbReference>
<dbReference type="PANTHER" id="PTHR15576:SF1">
    <property type="entry name" value="RIBITOL-5-PHOSPHATE XYLOSYLTRANSFERASE 1"/>
    <property type="match status" value="1"/>
</dbReference>
<dbReference type="GO" id="GO:0035269">
    <property type="term" value="P:protein O-linked glycosylation via mannose"/>
    <property type="evidence" value="ECO:0007669"/>
    <property type="project" value="InterPro"/>
</dbReference>
<gene>
    <name evidence="2" type="ORF">N0F65_001942</name>
</gene>
<dbReference type="PANTHER" id="PTHR15576">
    <property type="entry name" value="RIBITOL-5-PHOSPHATE XYLOSYLTRANSFERASE 1"/>
    <property type="match status" value="1"/>
</dbReference>
<comment type="caution">
    <text evidence="2">The sequence shown here is derived from an EMBL/GenBank/DDBJ whole genome shotgun (WGS) entry which is preliminary data.</text>
</comment>
<keyword evidence="3" id="KW-1185">Reference proteome</keyword>
<reference evidence="2" key="1">
    <citation type="submission" date="2022-11" db="EMBL/GenBank/DDBJ databases">
        <authorList>
            <person name="Morgan W.R."/>
            <person name="Tartar A."/>
        </authorList>
    </citation>
    <scope>NUCLEOTIDE SEQUENCE</scope>
    <source>
        <strain evidence="2">ARSEF 373</strain>
    </source>
</reference>
<feature type="domain" description="RXYLT1 C-terminal" evidence="1">
    <location>
        <begin position="497"/>
        <end position="626"/>
    </location>
</feature>
<dbReference type="Proteomes" id="UP001146120">
    <property type="component" value="Unassembled WGS sequence"/>
</dbReference>
<dbReference type="EMBL" id="DAKRPA010000117">
    <property type="protein sequence ID" value="DAZ98067.1"/>
    <property type="molecule type" value="Genomic_DNA"/>
</dbReference>
<protein>
    <recommendedName>
        <fullName evidence="1">RXYLT1 C-terminal domain-containing protein</fullName>
    </recommendedName>
</protein>
<dbReference type="InterPro" id="IPR057538">
    <property type="entry name" value="RXYLT1_C"/>
</dbReference>
<sequence length="628" mass="70787">MAEYNLRINPTLGGVVKTWCGLVGTHVVVRLLEWVVTCARSAVGLHDVVNKKHDGDEDDNVCGMLMGNRHGKVNSKVMPATIVVDGYEVELAQSLPASRARSTILRSFWSQTRLREAVDWKKASVRSAYLTMAWLVAVVCLGRCMLFVRTGSWYVRPYDWYSMPIVGERLHSTSVELPTHILASCKFRNVSIAKTELLSVADVIANASDIKRKASPKVVYVVPFTAGSIVTMSDDNLMPQQAALMPSTHNPLEVLTVPYQHVEPREALSVFPFWWNVILGEHFAEQVKPSSLLDRTVETLNLTFHLVQSVEELDALPSNSSLLVIAQGLNDMTEFLAMNRPKIFKVGFIALAREDCNNPEALQLLGEPRIRFGLMPFGDCTLVDGKRFSTIPLGPSFKQNFPINAHATYIPAISERQYLLNLVVSWSVLKPTRIQAMMAALDVCDTVTRPRTFVKRALAPPRKCVIEHNDFVVKALQHVDDRIGTHAKGWLSAPPSAHVDNLKQSVFTLCPYGNNPEESRVWEAMAVGSIPIVEDWVDEALEPGKFYHPSYPTTWKCVREDIHGILKRLKAPVLFVRDWERDLSRLIDYYVRHPQELTDLQTRVTDWYAQVGRHLQATLIQNVLDRFD</sequence>
<dbReference type="GO" id="GO:0120053">
    <property type="term" value="F:ribitol beta-1,4-xylosyltransferase activity"/>
    <property type="evidence" value="ECO:0007669"/>
    <property type="project" value="InterPro"/>
</dbReference>
<evidence type="ECO:0000313" key="2">
    <source>
        <dbReference type="EMBL" id="DAZ98067.1"/>
    </source>
</evidence>
<organism evidence="2 3">
    <name type="scientific">Lagenidium giganteum</name>
    <dbReference type="NCBI Taxonomy" id="4803"/>
    <lineage>
        <taxon>Eukaryota</taxon>
        <taxon>Sar</taxon>
        <taxon>Stramenopiles</taxon>
        <taxon>Oomycota</taxon>
        <taxon>Peronosporomycetes</taxon>
        <taxon>Pythiales</taxon>
        <taxon>Pythiaceae</taxon>
    </lineage>
</organism>